<reference evidence="1 2" key="2">
    <citation type="submission" date="2018-11" db="EMBL/GenBank/DDBJ databases">
        <authorList>
            <consortium name="Pathogen Informatics"/>
        </authorList>
    </citation>
    <scope>NUCLEOTIDE SEQUENCE [LARGE SCALE GENOMIC DNA]</scope>
</reference>
<dbReference type="EMBL" id="UZAM01014874">
    <property type="protein sequence ID" value="VDP36160.1"/>
    <property type="molecule type" value="Genomic_DNA"/>
</dbReference>
<protein>
    <submittedName>
        <fullName evidence="3">DUF2013 domain-containing protein</fullName>
    </submittedName>
</protein>
<evidence type="ECO:0000313" key="3">
    <source>
        <dbReference type="WBParaSite" id="SBAD_0001135701-mRNA-1"/>
    </source>
</evidence>
<evidence type="ECO:0000313" key="1">
    <source>
        <dbReference type="EMBL" id="VDP36160.1"/>
    </source>
</evidence>
<dbReference type="Proteomes" id="UP000270296">
    <property type="component" value="Unassembled WGS sequence"/>
</dbReference>
<dbReference type="WBParaSite" id="SBAD_0001135701-mRNA-1">
    <property type="protein sequence ID" value="SBAD_0001135701-mRNA-1"/>
    <property type="gene ID" value="SBAD_0001135701"/>
</dbReference>
<name>A0A183J533_9BILA</name>
<sequence>MDDSVIEALIKIPEQELVTTLRLRHCIALLDQFHADGGGSLYLTLTELEPLLKDAVQIQCGGFEALRKSSLKNLAQRSACFLTETRYSDLPELQKLVHILVLLADCLTFDQKRKILAAVLEVDCECRCFVELIYNAELNADLLLMFSDIVDLILSCYEPDVCCDSHCEILWNCVAYVLHRAFETNSLLWSIKLVSCLTERLVEGASWPLLTNPGTLILLNKLRYFSAWSPCARVRSLPVPDMTIGEQSLYFCTVVHILVRRNCLGVLSDETVDLVVQMLRRGLVCDDATVRKHCRATVTVLYAQRQVHTPFSVGRKWPDFLTLLETLDSQQVNVLSENKRGKSEITSFKFDTLRRFFPVYNRS</sequence>
<dbReference type="AlphaFoldDB" id="A0A183J533"/>
<keyword evidence="2" id="KW-1185">Reference proteome</keyword>
<reference evidence="3" key="1">
    <citation type="submission" date="2016-06" db="UniProtKB">
        <authorList>
            <consortium name="WormBaseParasite"/>
        </authorList>
    </citation>
    <scope>IDENTIFICATION</scope>
</reference>
<organism evidence="3">
    <name type="scientific">Soboliphyme baturini</name>
    <dbReference type="NCBI Taxonomy" id="241478"/>
    <lineage>
        <taxon>Eukaryota</taxon>
        <taxon>Metazoa</taxon>
        <taxon>Ecdysozoa</taxon>
        <taxon>Nematoda</taxon>
        <taxon>Enoplea</taxon>
        <taxon>Dorylaimia</taxon>
        <taxon>Dioctophymatida</taxon>
        <taxon>Dioctophymatoidea</taxon>
        <taxon>Soboliphymatidae</taxon>
        <taxon>Soboliphyme</taxon>
    </lineage>
</organism>
<evidence type="ECO:0000313" key="2">
    <source>
        <dbReference type="Proteomes" id="UP000270296"/>
    </source>
</evidence>
<proteinExistence type="predicted"/>
<accession>A0A183J533</accession>
<gene>
    <name evidence="1" type="ORF">SBAD_LOCUS10981</name>
</gene>